<dbReference type="RefSeq" id="WP_187708114.1">
    <property type="nucleotide sequence ID" value="NZ_CP060782.1"/>
</dbReference>
<gene>
    <name evidence="1" type="ORF">H9L14_10890</name>
</gene>
<dbReference type="Proteomes" id="UP000516105">
    <property type="component" value="Chromosome"/>
</dbReference>
<reference evidence="1 2" key="1">
    <citation type="submission" date="2020-08" db="EMBL/GenBank/DDBJ databases">
        <title>Genome sequence of Sphingomonas sediminicola KACC 15039T.</title>
        <authorList>
            <person name="Hyun D.-W."/>
            <person name="Bae J.-W."/>
        </authorList>
    </citation>
    <scope>NUCLEOTIDE SEQUENCE [LARGE SCALE GENOMIC DNA]</scope>
    <source>
        <strain evidence="1 2">KACC 15039</strain>
    </source>
</reference>
<accession>A0ABX6T8W5</accession>
<sequence>MFAAFHTFLEQSFPRVHAQLKREELPGGSLLFTWPGTDPSAPPCY</sequence>
<evidence type="ECO:0000313" key="1">
    <source>
        <dbReference type="EMBL" id="QNP45158.1"/>
    </source>
</evidence>
<evidence type="ECO:0000313" key="2">
    <source>
        <dbReference type="Proteomes" id="UP000516105"/>
    </source>
</evidence>
<keyword evidence="2" id="KW-1185">Reference proteome</keyword>
<protein>
    <submittedName>
        <fullName evidence="1">Uncharacterized protein</fullName>
    </submittedName>
</protein>
<proteinExistence type="predicted"/>
<name>A0ABX6T8W5_9SPHN</name>
<organism evidence="1 2">
    <name type="scientific">Sphingomonas sediminicola</name>
    <dbReference type="NCBI Taxonomy" id="386874"/>
    <lineage>
        <taxon>Bacteria</taxon>
        <taxon>Pseudomonadati</taxon>
        <taxon>Pseudomonadota</taxon>
        <taxon>Alphaproteobacteria</taxon>
        <taxon>Sphingomonadales</taxon>
        <taxon>Sphingomonadaceae</taxon>
        <taxon>Sphingomonas</taxon>
    </lineage>
</organism>
<dbReference type="EMBL" id="CP060782">
    <property type="protein sequence ID" value="QNP45158.1"/>
    <property type="molecule type" value="Genomic_DNA"/>
</dbReference>